<organism evidence="4 6">
    <name type="scientific">Flavobacterium branchiophilum</name>
    <dbReference type="NCBI Taxonomy" id="55197"/>
    <lineage>
        <taxon>Bacteria</taxon>
        <taxon>Pseudomonadati</taxon>
        <taxon>Bacteroidota</taxon>
        <taxon>Flavobacteriia</taxon>
        <taxon>Flavobacteriales</taxon>
        <taxon>Flavobacteriaceae</taxon>
        <taxon>Flavobacterium</taxon>
    </lineage>
</organism>
<evidence type="ECO:0000313" key="7">
    <source>
        <dbReference type="Proteomes" id="UP000320773"/>
    </source>
</evidence>
<keyword evidence="2" id="KW-0175">Coiled coil</keyword>
<reference evidence="4 6" key="1">
    <citation type="submission" date="2017-09" db="EMBL/GenBank/DDBJ databases">
        <title>Whole genomes of Flavobacteriaceae.</title>
        <authorList>
            <person name="Stine C."/>
            <person name="Li C."/>
            <person name="Tadesse D."/>
        </authorList>
    </citation>
    <scope>NUCLEOTIDE SEQUENCE [LARGE SCALE GENOMIC DNA]</scope>
    <source>
        <strain evidence="4 6">ATCC 35036</strain>
    </source>
</reference>
<dbReference type="GO" id="GO:0016020">
    <property type="term" value="C:membrane"/>
    <property type="evidence" value="ECO:0007669"/>
    <property type="project" value="UniProtKB-UniRule"/>
</dbReference>
<dbReference type="OMA" id="KPDFEFM"/>
<gene>
    <name evidence="4" type="ORF">B0A77_05015</name>
    <name evidence="5" type="ORF">BC670_1200</name>
</gene>
<accession>A0A2H3KNN9</accession>
<dbReference type="Pfam" id="PF00691">
    <property type="entry name" value="OmpA"/>
    <property type="match status" value="1"/>
</dbReference>
<dbReference type="Gene3D" id="3.30.1330.60">
    <property type="entry name" value="OmpA-like domain"/>
    <property type="match status" value="1"/>
</dbReference>
<proteinExistence type="predicted"/>
<dbReference type="Proteomes" id="UP000320773">
    <property type="component" value="Unassembled WGS sequence"/>
</dbReference>
<evidence type="ECO:0000259" key="3">
    <source>
        <dbReference type="PROSITE" id="PS51123"/>
    </source>
</evidence>
<comment type="caution">
    <text evidence="4">The sequence shown here is derived from an EMBL/GenBank/DDBJ whole genome shotgun (WGS) entry which is preliminary data.</text>
</comment>
<dbReference type="PROSITE" id="PS51123">
    <property type="entry name" value="OMPA_2"/>
    <property type="match status" value="1"/>
</dbReference>
<evidence type="ECO:0000256" key="1">
    <source>
        <dbReference type="PROSITE-ProRule" id="PRU00473"/>
    </source>
</evidence>
<dbReference type="PROSITE" id="PS51257">
    <property type="entry name" value="PROKAR_LIPOPROTEIN"/>
    <property type="match status" value="1"/>
</dbReference>
<sequence length="283" mass="31536">MKKIFICLSALAMMTSCVSKKKYAELETKNKEIQDLLNTATVKLNSCLEDKSGLNATLTSLREQNDNLKKNNTDLINNMGNMTTLSTKGAQNIEKALETIKEKDLKISRMQDALTKKDSVTLALVTSLKSSVGISDPDIEVNVEKGVVFISISDKLMFKSGSYNVSDRAKEILGKVAKVINDKPTFECMVEGHTDNVPFSGNALLLDNWDLSVKRSTAIIRVLTKDLKVNPAQLIAAGRSEFIPLKANDTAENRSINRRTRIVVLPKIDEFYDMIEKEMKKQQ</sequence>
<dbReference type="EMBL" id="VFPJ01000001">
    <property type="protein sequence ID" value="TQM40319.1"/>
    <property type="molecule type" value="Genomic_DNA"/>
</dbReference>
<keyword evidence="1" id="KW-0472">Membrane</keyword>
<evidence type="ECO:0000313" key="5">
    <source>
        <dbReference type="EMBL" id="TQM40319.1"/>
    </source>
</evidence>
<evidence type="ECO:0000313" key="6">
    <source>
        <dbReference type="Proteomes" id="UP000220828"/>
    </source>
</evidence>
<dbReference type="InterPro" id="IPR036737">
    <property type="entry name" value="OmpA-like_sf"/>
</dbReference>
<reference evidence="5 7" key="2">
    <citation type="submission" date="2019-06" db="EMBL/GenBank/DDBJ databases">
        <title>Genomic Encyclopedia of Archaeal and Bacterial Type Strains, Phase II (KMG-II): from individual species to whole genera.</title>
        <authorList>
            <person name="Goeker M."/>
        </authorList>
    </citation>
    <scope>NUCLEOTIDE SEQUENCE [LARGE SCALE GENOMIC DNA]</scope>
    <source>
        <strain evidence="5 7">DSM 24789</strain>
    </source>
</reference>
<dbReference type="PANTHER" id="PTHR30329:SF21">
    <property type="entry name" value="LIPOPROTEIN YIAD-RELATED"/>
    <property type="match status" value="1"/>
</dbReference>
<feature type="coiled-coil region" evidence="2">
    <location>
        <begin position="23"/>
        <end position="113"/>
    </location>
</feature>
<dbReference type="EMBL" id="PCMW01000029">
    <property type="protein sequence ID" value="PDS25371.1"/>
    <property type="molecule type" value="Genomic_DNA"/>
</dbReference>
<protein>
    <submittedName>
        <fullName evidence="5">Chemotaxis protein MotB</fullName>
    </submittedName>
</protein>
<dbReference type="RefSeq" id="WP_014085373.1">
    <property type="nucleotide sequence ID" value="NZ_CBCSFI010000022.1"/>
</dbReference>
<dbReference type="PANTHER" id="PTHR30329">
    <property type="entry name" value="STATOR ELEMENT OF FLAGELLAR MOTOR COMPLEX"/>
    <property type="match status" value="1"/>
</dbReference>
<dbReference type="CDD" id="cd07185">
    <property type="entry name" value="OmpA_C-like"/>
    <property type="match status" value="1"/>
</dbReference>
<dbReference type="Proteomes" id="UP000220828">
    <property type="component" value="Unassembled WGS sequence"/>
</dbReference>
<dbReference type="InterPro" id="IPR050330">
    <property type="entry name" value="Bact_OuterMem_StrucFunc"/>
</dbReference>
<dbReference type="SUPFAM" id="SSF103088">
    <property type="entry name" value="OmpA-like"/>
    <property type="match status" value="1"/>
</dbReference>
<feature type="domain" description="OmpA-like" evidence="3">
    <location>
        <begin position="145"/>
        <end position="268"/>
    </location>
</feature>
<dbReference type="OrthoDB" id="9815217at2"/>
<evidence type="ECO:0000256" key="2">
    <source>
        <dbReference type="SAM" id="Coils"/>
    </source>
</evidence>
<dbReference type="InterPro" id="IPR006665">
    <property type="entry name" value="OmpA-like"/>
</dbReference>
<name>A0A2H3KNN9_9FLAO</name>
<evidence type="ECO:0000313" key="4">
    <source>
        <dbReference type="EMBL" id="PDS25371.1"/>
    </source>
</evidence>
<dbReference type="AlphaFoldDB" id="A0A2H3KNN9"/>